<organism evidence="1 2">
    <name type="scientific">Rubroshorea leprosula</name>
    <dbReference type="NCBI Taxonomy" id="152421"/>
    <lineage>
        <taxon>Eukaryota</taxon>
        <taxon>Viridiplantae</taxon>
        <taxon>Streptophyta</taxon>
        <taxon>Embryophyta</taxon>
        <taxon>Tracheophyta</taxon>
        <taxon>Spermatophyta</taxon>
        <taxon>Magnoliopsida</taxon>
        <taxon>eudicotyledons</taxon>
        <taxon>Gunneridae</taxon>
        <taxon>Pentapetalae</taxon>
        <taxon>rosids</taxon>
        <taxon>malvids</taxon>
        <taxon>Malvales</taxon>
        <taxon>Dipterocarpaceae</taxon>
        <taxon>Rubroshorea</taxon>
    </lineage>
</organism>
<dbReference type="PANTHER" id="PTHR31009">
    <property type="entry name" value="S-ADENOSYL-L-METHIONINE:CARBOXYL METHYLTRANSFERASE FAMILY PROTEIN"/>
    <property type="match status" value="1"/>
</dbReference>
<dbReference type="EMBL" id="BPVZ01000008">
    <property type="protein sequence ID" value="GKU94468.1"/>
    <property type="molecule type" value="Genomic_DNA"/>
</dbReference>
<name>A0AAV5I961_9ROSI</name>
<reference evidence="1 2" key="1">
    <citation type="journal article" date="2021" name="Commun. Biol.">
        <title>The genome of Shorea leprosula (Dipterocarpaceae) highlights the ecological relevance of drought in aseasonal tropical rainforests.</title>
        <authorList>
            <person name="Ng K.K.S."/>
            <person name="Kobayashi M.J."/>
            <person name="Fawcett J.A."/>
            <person name="Hatakeyama M."/>
            <person name="Paape T."/>
            <person name="Ng C.H."/>
            <person name="Ang C.C."/>
            <person name="Tnah L.H."/>
            <person name="Lee C.T."/>
            <person name="Nishiyama T."/>
            <person name="Sese J."/>
            <person name="O'Brien M.J."/>
            <person name="Copetti D."/>
            <person name="Mohd Noor M.I."/>
            <person name="Ong R.C."/>
            <person name="Putra M."/>
            <person name="Sireger I.Z."/>
            <person name="Indrioko S."/>
            <person name="Kosugi Y."/>
            <person name="Izuno A."/>
            <person name="Isagi Y."/>
            <person name="Lee S.L."/>
            <person name="Shimizu K.K."/>
        </authorList>
    </citation>
    <scope>NUCLEOTIDE SEQUENCE [LARGE SCALE GENOMIC DNA]</scope>
    <source>
        <strain evidence="1">214</strain>
    </source>
</reference>
<dbReference type="AlphaFoldDB" id="A0AAV5I961"/>
<dbReference type="Gene3D" id="3.40.50.150">
    <property type="entry name" value="Vaccinia Virus protein VP39"/>
    <property type="match status" value="1"/>
</dbReference>
<keyword evidence="2" id="KW-1185">Reference proteome</keyword>
<dbReference type="InterPro" id="IPR005299">
    <property type="entry name" value="MeTrfase_7"/>
</dbReference>
<dbReference type="GO" id="GO:0008168">
    <property type="term" value="F:methyltransferase activity"/>
    <property type="evidence" value="ECO:0007669"/>
    <property type="project" value="InterPro"/>
</dbReference>
<protein>
    <submittedName>
        <fullName evidence="1">Uncharacterized protein</fullName>
    </submittedName>
</protein>
<sequence length="223" mass="24744">MEVFQAFHMKGGVGETSYAKNSFVQLNLIRMTKPIWVQAITKLINYYSTFPTTLAMADLGCSSGPNTLYVVSELIKLVDKMRQELGCQSPEYQVLLSDLPGNDFNSVFSSLAGFQEKLKKEIGSGSGPCFFSGVPGSFYDRLFPSKSLHFVHSSYSLHWLSQVPKGLETNKGSISVSSSSPPAPFNNRVALNKLKYIDSPLVKGTHHNYYPSRLLCFSLIAYM</sequence>
<evidence type="ECO:0000313" key="1">
    <source>
        <dbReference type="EMBL" id="GKU94468.1"/>
    </source>
</evidence>
<comment type="caution">
    <text evidence="1">The sequence shown here is derived from an EMBL/GenBank/DDBJ whole genome shotgun (WGS) entry which is preliminary data.</text>
</comment>
<evidence type="ECO:0000313" key="2">
    <source>
        <dbReference type="Proteomes" id="UP001054252"/>
    </source>
</evidence>
<dbReference type="Pfam" id="PF03492">
    <property type="entry name" value="Methyltransf_7"/>
    <property type="match status" value="1"/>
</dbReference>
<dbReference type="SUPFAM" id="SSF53335">
    <property type="entry name" value="S-adenosyl-L-methionine-dependent methyltransferases"/>
    <property type="match status" value="1"/>
</dbReference>
<gene>
    <name evidence="1" type="ORF">SLEP1_g7964</name>
</gene>
<accession>A0AAV5I961</accession>
<dbReference type="Proteomes" id="UP001054252">
    <property type="component" value="Unassembled WGS sequence"/>
</dbReference>
<proteinExistence type="predicted"/>
<dbReference type="InterPro" id="IPR029063">
    <property type="entry name" value="SAM-dependent_MTases_sf"/>
</dbReference>